<keyword evidence="1" id="KW-0472">Membrane</keyword>
<evidence type="ECO:0000313" key="2">
    <source>
        <dbReference type="EMBL" id="MDO1514336.1"/>
    </source>
</evidence>
<organism evidence="2 3">
    <name type="scientific">Maribacter confluentis</name>
    <dbReference type="NCBI Taxonomy" id="1656093"/>
    <lineage>
        <taxon>Bacteria</taxon>
        <taxon>Pseudomonadati</taxon>
        <taxon>Bacteroidota</taxon>
        <taxon>Flavobacteriia</taxon>
        <taxon>Flavobacteriales</taxon>
        <taxon>Flavobacteriaceae</taxon>
        <taxon>Maribacter</taxon>
    </lineage>
</organism>
<reference evidence="2" key="1">
    <citation type="journal article" date="2014" name="Int. J. Syst. Evol. Microbiol.">
        <title>Complete genome of a new Firmicutes species belonging to the dominant human colonic microbiota ('Ruminococcus bicirculans') reveals two chromosomes and a selective capacity to utilize plant glucans.</title>
        <authorList>
            <consortium name="NISC Comparative Sequencing Program"/>
            <person name="Wegmann U."/>
            <person name="Louis P."/>
            <person name="Goesmann A."/>
            <person name="Henrissat B."/>
            <person name="Duncan S.H."/>
            <person name="Flint H.J."/>
        </authorList>
    </citation>
    <scope>NUCLEOTIDE SEQUENCE</scope>
    <source>
        <strain evidence="2">CECT 8869</strain>
    </source>
</reference>
<keyword evidence="1" id="KW-1133">Transmembrane helix</keyword>
<evidence type="ECO:0000256" key="1">
    <source>
        <dbReference type="SAM" id="Phobius"/>
    </source>
</evidence>
<sequence>MAKAYPIITLILAIDYPLITLVLAVATLYVAIAYQIKSSIRPLMAFSNLHEGSTWH</sequence>
<feature type="transmembrane region" description="Helical" evidence="1">
    <location>
        <begin position="6"/>
        <end position="34"/>
    </location>
</feature>
<accession>A0ABT8RWE9</accession>
<dbReference type="RefSeq" id="WP_304437042.1">
    <property type="nucleotide sequence ID" value="NZ_JAUKUC010000001.1"/>
</dbReference>
<dbReference type="Proteomes" id="UP001168579">
    <property type="component" value="Unassembled WGS sequence"/>
</dbReference>
<name>A0ABT8RWE9_9FLAO</name>
<keyword evidence="1" id="KW-0812">Transmembrane</keyword>
<evidence type="ECO:0000313" key="3">
    <source>
        <dbReference type="Proteomes" id="UP001168579"/>
    </source>
</evidence>
<comment type="caution">
    <text evidence="2">The sequence shown here is derived from an EMBL/GenBank/DDBJ whole genome shotgun (WGS) entry which is preliminary data.</text>
</comment>
<protein>
    <submittedName>
        <fullName evidence="2">Uncharacterized protein</fullName>
    </submittedName>
</protein>
<keyword evidence="3" id="KW-1185">Reference proteome</keyword>
<proteinExistence type="predicted"/>
<gene>
    <name evidence="2" type="ORF">Q2T41_16905</name>
</gene>
<reference evidence="2" key="2">
    <citation type="submission" date="2023-06" db="EMBL/GenBank/DDBJ databases">
        <authorList>
            <person name="Lucena T."/>
            <person name="Sun Q."/>
        </authorList>
    </citation>
    <scope>NUCLEOTIDE SEQUENCE</scope>
    <source>
        <strain evidence="2">CECT 8869</strain>
    </source>
</reference>
<dbReference type="EMBL" id="JAUKUC010000001">
    <property type="protein sequence ID" value="MDO1514336.1"/>
    <property type="molecule type" value="Genomic_DNA"/>
</dbReference>